<organism evidence="9 10">
    <name type="scientific">Ponticoccus litoralis</name>
    <dbReference type="NCBI Taxonomy" id="422297"/>
    <lineage>
        <taxon>Bacteria</taxon>
        <taxon>Pseudomonadati</taxon>
        <taxon>Pseudomonadota</taxon>
        <taxon>Alphaproteobacteria</taxon>
        <taxon>Rhodobacterales</taxon>
        <taxon>Roseobacteraceae</taxon>
        <taxon>Ponticoccus</taxon>
    </lineage>
</organism>
<dbReference type="PANTHER" id="PTHR30033">
    <property type="entry name" value="FLAGELLAR HOOK-ASSOCIATED PROTEIN 1"/>
    <property type="match status" value="1"/>
</dbReference>
<dbReference type="Pfam" id="PF22638">
    <property type="entry name" value="FlgK_D1"/>
    <property type="match status" value="1"/>
</dbReference>
<comment type="similarity">
    <text evidence="3">Belongs to the flagella basal body rod proteins family.</text>
</comment>
<dbReference type="GO" id="GO:0005576">
    <property type="term" value="C:extracellular region"/>
    <property type="evidence" value="ECO:0007669"/>
    <property type="project" value="UniProtKB-SubCell"/>
</dbReference>
<keyword evidence="9" id="KW-0282">Flagellum</keyword>
<keyword evidence="6" id="KW-0975">Bacterial flagellum</keyword>
<reference evidence="9 10" key="1">
    <citation type="submission" date="2024-05" db="EMBL/GenBank/DDBJ databases">
        <title>Genome sequence of Ponticoccus litoralis KCCM 90028.</title>
        <authorList>
            <person name="Kim J.M."/>
            <person name="Lee J.K."/>
            <person name="Choi B.J."/>
            <person name="Bayburt H."/>
            <person name="Baek J.H."/>
            <person name="Jeon C.O."/>
        </authorList>
    </citation>
    <scope>NUCLEOTIDE SEQUENCE [LARGE SCALE GENOMIC DNA]</scope>
    <source>
        <strain evidence="9 10">KCCM 90028</strain>
    </source>
</reference>
<dbReference type="AlphaFoldDB" id="A0AAW9SJN4"/>
<dbReference type="InterPro" id="IPR010930">
    <property type="entry name" value="Flg_bb/hook_C_dom"/>
</dbReference>
<gene>
    <name evidence="9" type="ORF">ABFB10_09375</name>
</gene>
<sequence>MSLSTALYGAFSGLKANSRAAALVSTNIANATTESYGRRELELRSGASGTGGGVLIDGVLRNVNPVLIADRRHSDAEMGLGRALYDFAARFETELGDSESPGSLVGRYTALENALLVAAADPSSAQRLDQVSLTADAVSTKLNALSRDVQAARLDADTEIGRQVTLLNETILRLDGINDDLRRVSSANADPAGLLDEQARLIDSISEIVPLRVVRKDAGDIALYTTGGAVLLDGRPSEIGFTPVNAMDPVFTLAGGDLSGLTINGMFARASGNGVLKGGSLAAQFEIRDEAAPARQAQLDAIARDLIERLGPGGPDATLAATDPGLFTDDGFAFDPLNETGIAGRIRINTLVAPDSGGSWQLRDGLGAVTTGPVGEARLLQGITAALEAGTVPTSPALPGVSASFATHVADVTSDAAAARVRAEGQKTYLSAQNTRLKELELANGVDTDAELQRLMQIEQLYAANVKVMQTVDDLMQRLMSI</sequence>
<keyword evidence="9" id="KW-0966">Cell projection</keyword>
<dbReference type="PANTHER" id="PTHR30033:SF1">
    <property type="entry name" value="FLAGELLAR HOOK-ASSOCIATED PROTEIN 1"/>
    <property type="match status" value="1"/>
</dbReference>
<dbReference type="RefSeq" id="WP_347166309.1">
    <property type="nucleotide sequence ID" value="NZ_JBDNCH010000002.1"/>
</dbReference>
<dbReference type="GO" id="GO:0044780">
    <property type="term" value="P:bacterial-type flagellum assembly"/>
    <property type="evidence" value="ECO:0007669"/>
    <property type="project" value="InterPro"/>
</dbReference>
<dbReference type="SUPFAM" id="SSF64518">
    <property type="entry name" value="Phase 1 flagellin"/>
    <property type="match status" value="1"/>
</dbReference>
<evidence type="ECO:0000256" key="1">
    <source>
        <dbReference type="ARBA" id="ARBA00004365"/>
    </source>
</evidence>
<feature type="domain" description="Flagellar hook-associated protein FlgK helical" evidence="8">
    <location>
        <begin position="97"/>
        <end position="309"/>
    </location>
</feature>
<dbReference type="Proteomes" id="UP001428774">
    <property type="component" value="Unassembled WGS sequence"/>
</dbReference>
<comment type="subcellular location">
    <subcellularLocation>
        <location evidence="1">Bacterial flagellum</location>
    </subcellularLocation>
    <subcellularLocation>
        <location evidence="2">Secreted</location>
    </subcellularLocation>
</comment>
<comment type="caution">
    <text evidence="9">The sequence shown here is derived from an EMBL/GenBank/DDBJ whole genome shotgun (WGS) entry which is preliminary data.</text>
</comment>
<dbReference type="GO" id="GO:0009424">
    <property type="term" value="C:bacterial-type flagellum hook"/>
    <property type="evidence" value="ECO:0007669"/>
    <property type="project" value="InterPro"/>
</dbReference>
<protein>
    <recommendedName>
        <fullName evidence="4">Flagellar hook-associated protein 1</fullName>
    </recommendedName>
</protein>
<evidence type="ECO:0000259" key="7">
    <source>
        <dbReference type="Pfam" id="PF06429"/>
    </source>
</evidence>
<keyword evidence="5" id="KW-0964">Secreted</keyword>
<dbReference type="InterPro" id="IPR053927">
    <property type="entry name" value="FlgK_helical"/>
</dbReference>
<evidence type="ECO:0000313" key="10">
    <source>
        <dbReference type="Proteomes" id="UP001428774"/>
    </source>
</evidence>
<evidence type="ECO:0000256" key="2">
    <source>
        <dbReference type="ARBA" id="ARBA00004613"/>
    </source>
</evidence>
<evidence type="ECO:0000256" key="3">
    <source>
        <dbReference type="ARBA" id="ARBA00009677"/>
    </source>
</evidence>
<proteinExistence type="inferred from homology"/>
<keyword evidence="10" id="KW-1185">Reference proteome</keyword>
<accession>A0AAW9SJN4</accession>
<evidence type="ECO:0000313" key="9">
    <source>
        <dbReference type="EMBL" id="MEN9061219.1"/>
    </source>
</evidence>
<dbReference type="EMBL" id="JBDNCH010000002">
    <property type="protein sequence ID" value="MEN9061219.1"/>
    <property type="molecule type" value="Genomic_DNA"/>
</dbReference>
<evidence type="ECO:0000256" key="5">
    <source>
        <dbReference type="ARBA" id="ARBA00022525"/>
    </source>
</evidence>
<evidence type="ECO:0000256" key="4">
    <source>
        <dbReference type="ARBA" id="ARBA00016244"/>
    </source>
</evidence>
<dbReference type="GO" id="GO:0005198">
    <property type="term" value="F:structural molecule activity"/>
    <property type="evidence" value="ECO:0007669"/>
    <property type="project" value="InterPro"/>
</dbReference>
<evidence type="ECO:0000259" key="8">
    <source>
        <dbReference type="Pfam" id="PF22638"/>
    </source>
</evidence>
<name>A0AAW9SJN4_9RHOB</name>
<keyword evidence="9" id="KW-0969">Cilium</keyword>
<dbReference type="Pfam" id="PF06429">
    <property type="entry name" value="Flg_bbr_C"/>
    <property type="match status" value="1"/>
</dbReference>
<feature type="domain" description="Flagellar basal-body/hook protein C-terminal" evidence="7">
    <location>
        <begin position="445"/>
        <end position="481"/>
    </location>
</feature>
<evidence type="ECO:0000256" key="6">
    <source>
        <dbReference type="ARBA" id="ARBA00023143"/>
    </source>
</evidence>
<dbReference type="InterPro" id="IPR002371">
    <property type="entry name" value="FlgK"/>
</dbReference>